<dbReference type="Proteomes" id="UP001500840">
    <property type="component" value="Unassembled WGS sequence"/>
</dbReference>
<evidence type="ECO:0000256" key="2">
    <source>
        <dbReference type="ARBA" id="ARBA00022692"/>
    </source>
</evidence>
<dbReference type="InterPro" id="IPR007016">
    <property type="entry name" value="O-antigen_ligase-rel_domated"/>
</dbReference>
<feature type="transmembrane region" description="Helical" evidence="5">
    <location>
        <begin position="64"/>
        <end position="82"/>
    </location>
</feature>
<feature type="domain" description="O-antigen ligase-related" evidence="6">
    <location>
        <begin position="182"/>
        <end position="319"/>
    </location>
</feature>
<evidence type="ECO:0000256" key="3">
    <source>
        <dbReference type="ARBA" id="ARBA00022989"/>
    </source>
</evidence>
<dbReference type="RefSeq" id="WP_345324046.1">
    <property type="nucleotide sequence ID" value="NZ_BAABGA010000041.1"/>
</dbReference>
<dbReference type="EMBL" id="BAABGA010000041">
    <property type="protein sequence ID" value="GAA4457622.1"/>
    <property type="molecule type" value="Genomic_DNA"/>
</dbReference>
<evidence type="ECO:0000259" key="6">
    <source>
        <dbReference type="Pfam" id="PF04932"/>
    </source>
</evidence>
<reference evidence="8" key="1">
    <citation type="journal article" date="2019" name="Int. J. Syst. Evol. Microbiol.">
        <title>The Global Catalogue of Microorganisms (GCM) 10K type strain sequencing project: providing services to taxonomists for standard genome sequencing and annotation.</title>
        <authorList>
            <consortium name="The Broad Institute Genomics Platform"/>
            <consortium name="The Broad Institute Genome Sequencing Center for Infectious Disease"/>
            <person name="Wu L."/>
            <person name="Ma J."/>
        </authorList>
    </citation>
    <scope>NUCLEOTIDE SEQUENCE [LARGE SCALE GENOMIC DNA]</scope>
    <source>
        <strain evidence="8">JCM 17759</strain>
    </source>
</reference>
<keyword evidence="8" id="KW-1185">Reference proteome</keyword>
<feature type="transmembrane region" description="Helical" evidence="5">
    <location>
        <begin position="152"/>
        <end position="169"/>
    </location>
</feature>
<feature type="transmembrane region" description="Helical" evidence="5">
    <location>
        <begin position="368"/>
        <end position="387"/>
    </location>
</feature>
<proteinExistence type="predicted"/>
<gene>
    <name evidence="7" type="ORF">GCM10023156_34700</name>
</gene>
<feature type="transmembrane region" description="Helical" evidence="5">
    <location>
        <begin position="35"/>
        <end position="52"/>
    </location>
</feature>
<evidence type="ECO:0000313" key="8">
    <source>
        <dbReference type="Proteomes" id="UP001500840"/>
    </source>
</evidence>
<protein>
    <recommendedName>
        <fullName evidence="6">O-antigen ligase-related domain-containing protein</fullName>
    </recommendedName>
</protein>
<feature type="transmembrane region" description="Helical" evidence="5">
    <location>
        <begin position="306"/>
        <end position="327"/>
    </location>
</feature>
<dbReference type="InterPro" id="IPR051533">
    <property type="entry name" value="WaaL-like"/>
</dbReference>
<sequence>MIQPRLGYLFVLSVPMCAAVATPRGLEFGGLNYTGWLWLGMLVLGVLLIMIEKAIFRDQRCVRFPVIPWAAYFGFNWISLIWADDFGARNVQDAMQVSMPLVIGAAASMFIETSGQLRTLQRVFVISMLPLFVSLIIWKLDLMPSLDFDTGMRPLGLTVGLVGCVFLAMAPPKYLLAVAGWAVSLAICFASGGRTVTLSILALPMLHPRIGTKLGRVVLCVLMLVLAVVVFHSDSFQQRFFYSGHGTLEDLMAGDVRGSGRFDAWPKILDHAMLNPWLGHGIGSAYDYVAIVWPGMNHVQNDYLRVFYETGVVGFVIFILVAIWQTISLFGHVRSSTGLVQQTFLAAWLGWLLFLINATTGNPISYNLWFMNPLFALMGAAYGVHALQSDASSSVSPDPQDNLHFYDQA</sequence>
<accession>A0ABP8N025</accession>
<dbReference type="PANTHER" id="PTHR37422:SF13">
    <property type="entry name" value="LIPOPOLYSACCHARIDE BIOSYNTHESIS PROTEIN PA4999-RELATED"/>
    <property type="match status" value="1"/>
</dbReference>
<feature type="transmembrane region" description="Helical" evidence="5">
    <location>
        <begin position="174"/>
        <end position="193"/>
    </location>
</feature>
<feature type="transmembrane region" description="Helical" evidence="5">
    <location>
        <begin position="213"/>
        <end position="231"/>
    </location>
</feature>
<dbReference type="PANTHER" id="PTHR37422">
    <property type="entry name" value="TEICHURONIC ACID BIOSYNTHESIS PROTEIN TUAE"/>
    <property type="match status" value="1"/>
</dbReference>
<keyword evidence="4 5" id="KW-0472">Membrane</keyword>
<feature type="transmembrane region" description="Helical" evidence="5">
    <location>
        <begin position="123"/>
        <end position="140"/>
    </location>
</feature>
<comment type="caution">
    <text evidence="7">The sequence shown here is derived from an EMBL/GenBank/DDBJ whole genome shotgun (WGS) entry which is preliminary data.</text>
</comment>
<organism evidence="7 8">
    <name type="scientific">Novipirellula rosea</name>
    <dbReference type="NCBI Taxonomy" id="1031540"/>
    <lineage>
        <taxon>Bacteria</taxon>
        <taxon>Pseudomonadati</taxon>
        <taxon>Planctomycetota</taxon>
        <taxon>Planctomycetia</taxon>
        <taxon>Pirellulales</taxon>
        <taxon>Pirellulaceae</taxon>
        <taxon>Novipirellula</taxon>
    </lineage>
</organism>
<evidence type="ECO:0000256" key="5">
    <source>
        <dbReference type="SAM" id="Phobius"/>
    </source>
</evidence>
<evidence type="ECO:0000313" key="7">
    <source>
        <dbReference type="EMBL" id="GAA4457622.1"/>
    </source>
</evidence>
<dbReference type="Pfam" id="PF04932">
    <property type="entry name" value="Wzy_C"/>
    <property type="match status" value="1"/>
</dbReference>
<evidence type="ECO:0000256" key="1">
    <source>
        <dbReference type="ARBA" id="ARBA00004141"/>
    </source>
</evidence>
<keyword evidence="2 5" id="KW-0812">Transmembrane</keyword>
<keyword evidence="3 5" id="KW-1133">Transmembrane helix</keyword>
<comment type="subcellular location">
    <subcellularLocation>
        <location evidence="1">Membrane</location>
        <topology evidence="1">Multi-pass membrane protein</topology>
    </subcellularLocation>
</comment>
<feature type="transmembrane region" description="Helical" evidence="5">
    <location>
        <begin position="339"/>
        <end position="356"/>
    </location>
</feature>
<evidence type="ECO:0000256" key="4">
    <source>
        <dbReference type="ARBA" id="ARBA00023136"/>
    </source>
</evidence>
<name>A0ABP8N025_9BACT</name>
<feature type="transmembrane region" description="Helical" evidence="5">
    <location>
        <begin position="94"/>
        <end position="111"/>
    </location>
</feature>